<sequence>METHGIDIADVLLKELMILDHEPFADKDQLFQFMSEQFEKSGVVSDKEAFRESLLYRESLGPTYMGDFIAIPHGQCKEVLKPGVGFIRCQEGFIYESHGEEGPVKYIFVLAVDEAGGDNQHLRILATLAGYLMRDDFRELIANVQSYEELLVGIQKIEAEE</sequence>
<dbReference type="Gene3D" id="3.40.930.10">
    <property type="entry name" value="Mannitol-specific EII, Chain A"/>
    <property type="match status" value="1"/>
</dbReference>
<reference evidence="3" key="1">
    <citation type="submission" date="2017-07" db="EMBL/GenBank/DDBJ databases">
        <authorList>
            <person name="Varghese N."/>
            <person name="Submissions S."/>
        </authorList>
    </citation>
    <scope>NUCLEOTIDE SEQUENCE [LARGE SCALE GENOMIC DNA]</scope>
    <source>
        <strain evidence="3">NLAE-zl-C134</strain>
    </source>
</reference>
<dbReference type="AlphaFoldDB" id="A0A315ZZ50"/>
<proteinExistence type="predicted"/>
<dbReference type="PROSITE" id="PS00372">
    <property type="entry name" value="PTS_EIIA_TYPE_2_HIS"/>
    <property type="match status" value="1"/>
</dbReference>
<dbReference type="Proteomes" id="UP000254051">
    <property type="component" value="Unassembled WGS sequence"/>
</dbReference>
<evidence type="ECO:0000313" key="2">
    <source>
        <dbReference type="EMBL" id="SUQ13940.1"/>
    </source>
</evidence>
<feature type="domain" description="PTS EIIA type-2" evidence="1">
    <location>
        <begin position="10"/>
        <end position="157"/>
    </location>
</feature>
<protein>
    <submittedName>
        <fullName evidence="2">PTS system, fructose-specific IIC component/PTS system, 2-O-A-mannosyl-D-glycerate-specific IIC component</fullName>
    </submittedName>
</protein>
<evidence type="ECO:0000259" key="1">
    <source>
        <dbReference type="PROSITE" id="PS51094"/>
    </source>
</evidence>
<dbReference type="RefSeq" id="WP_109710330.1">
    <property type="nucleotide sequence ID" value="NZ_QGDS01000004.1"/>
</dbReference>
<dbReference type="PROSITE" id="PS51094">
    <property type="entry name" value="PTS_EIIA_TYPE_2"/>
    <property type="match status" value="1"/>
</dbReference>
<dbReference type="EMBL" id="UHJJ01000004">
    <property type="protein sequence ID" value="SUQ13940.1"/>
    <property type="molecule type" value="Genomic_DNA"/>
</dbReference>
<keyword evidence="3" id="KW-1185">Reference proteome</keyword>
<dbReference type="OrthoDB" id="95460at2"/>
<accession>A0A315ZZ50</accession>
<dbReference type="SUPFAM" id="SSF55804">
    <property type="entry name" value="Phoshotransferase/anion transport protein"/>
    <property type="match status" value="1"/>
</dbReference>
<dbReference type="InterPro" id="IPR051541">
    <property type="entry name" value="PTS_SugarTrans_NitroReg"/>
</dbReference>
<evidence type="ECO:0000313" key="3">
    <source>
        <dbReference type="Proteomes" id="UP000254051"/>
    </source>
</evidence>
<dbReference type="CDD" id="cd00211">
    <property type="entry name" value="PTS_IIA_fru"/>
    <property type="match status" value="1"/>
</dbReference>
<dbReference type="InterPro" id="IPR002178">
    <property type="entry name" value="PTS_EIIA_type-2_dom"/>
</dbReference>
<dbReference type="PANTHER" id="PTHR47738:SF2">
    <property type="entry name" value="PTS SYSTEM FRUCTOSE-LIKE EIIA COMPONENT"/>
    <property type="match status" value="1"/>
</dbReference>
<dbReference type="InterPro" id="IPR016152">
    <property type="entry name" value="PTrfase/Anion_transptr"/>
</dbReference>
<dbReference type="Pfam" id="PF00359">
    <property type="entry name" value="PTS_EIIA_2"/>
    <property type="match status" value="1"/>
</dbReference>
<dbReference type="PANTHER" id="PTHR47738">
    <property type="entry name" value="PTS SYSTEM FRUCTOSE-LIKE EIIA COMPONENT-RELATED"/>
    <property type="match status" value="1"/>
</dbReference>
<organism evidence="2 3">
    <name type="scientific">Faecalicatena contorta</name>
    <dbReference type="NCBI Taxonomy" id="39482"/>
    <lineage>
        <taxon>Bacteria</taxon>
        <taxon>Bacillati</taxon>
        <taxon>Bacillota</taxon>
        <taxon>Clostridia</taxon>
        <taxon>Lachnospirales</taxon>
        <taxon>Lachnospiraceae</taxon>
        <taxon>Faecalicatena</taxon>
    </lineage>
</organism>
<gene>
    <name evidence="2" type="ORF">SAMN05216529_104252</name>
</gene>
<name>A0A315ZZ50_9FIRM</name>